<dbReference type="EMBL" id="BPLR01019699">
    <property type="protein sequence ID" value="GIX70787.1"/>
    <property type="molecule type" value="Genomic_DNA"/>
</dbReference>
<feature type="region of interest" description="Disordered" evidence="1">
    <location>
        <begin position="40"/>
        <end position="60"/>
    </location>
</feature>
<gene>
    <name evidence="2" type="ORF">CEXT_304101</name>
</gene>
<evidence type="ECO:0000313" key="3">
    <source>
        <dbReference type="Proteomes" id="UP001054945"/>
    </source>
</evidence>
<organism evidence="2 3">
    <name type="scientific">Caerostris extrusa</name>
    <name type="common">Bark spider</name>
    <name type="synonym">Caerostris bankana</name>
    <dbReference type="NCBI Taxonomy" id="172846"/>
    <lineage>
        <taxon>Eukaryota</taxon>
        <taxon>Metazoa</taxon>
        <taxon>Ecdysozoa</taxon>
        <taxon>Arthropoda</taxon>
        <taxon>Chelicerata</taxon>
        <taxon>Arachnida</taxon>
        <taxon>Araneae</taxon>
        <taxon>Araneomorphae</taxon>
        <taxon>Entelegynae</taxon>
        <taxon>Araneoidea</taxon>
        <taxon>Araneidae</taxon>
        <taxon>Caerostris</taxon>
    </lineage>
</organism>
<reference evidence="2 3" key="1">
    <citation type="submission" date="2021-06" db="EMBL/GenBank/DDBJ databases">
        <title>Caerostris extrusa draft genome.</title>
        <authorList>
            <person name="Kono N."/>
            <person name="Arakawa K."/>
        </authorList>
    </citation>
    <scope>NUCLEOTIDE SEQUENCE [LARGE SCALE GENOMIC DNA]</scope>
</reference>
<dbReference type="AlphaFoldDB" id="A0AAV4MF38"/>
<protein>
    <submittedName>
        <fullName evidence="2">Uncharacterized protein</fullName>
    </submittedName>
</protein>
<accession>A0AAV4MF38</accession>
<evidence type="ECO:0000313" key="2">
    <source>
        <dbReference type="EMBL" id="GIX70787.1"/>
    </source>
</evidence>
<comment type="caution">
    <text evidence="2">The sequence shown here is derived from an EMBL/GenBank/DDBJ whole genome shotgun (WGS) entry which is preliminary data.</text>
</comment>
<keyword evidence="3" id="KW-1185">Reference proteome</keyword>
<proteinExistence type="predicted"/>
<evidence type="ECO:0000256" key="1">
    <source>
        <dbReference type="SAM" id="MobiDB-lite"/>
    </source>
</evidence>
<sequence length="90" mass="10057">MEVGEINSGFKVKRGVSFKKLGKFYNQDFHVVELKNVLKPSNSSTSGPDEINSDAGKPHRVLGHPFSSKQNFYKPRFIGISYDIPTQEVG</sequence>
<name>A0AAV4MF38_CAEEX</name>
<dbReference type="Proteomes" id="UP001054945">
    <property type="component" value="Unassembled WGS sequence"/>
</dbReference>